<dbReference type="InterPro" id="IPR006461">
    <property type="entry name" value="PLAC_motif_containing"/>
</dbReference>
<proteinExistence type="predicted"/>
<dbReference type="Proteomes" id="UP001470230">
    <property type="component" value="Unassembled WGS sequence"/>
</dbReference>
<protein>
    <recommendedName>
        <fullName evidence="3">Placenta-specific gene 8 protein</fullName>
    </recommendedName>
</protein>
<keyword evidence="2" id="KW-1185">Reference proteome</keyword>
<evidence type="ECO:0000313" key="2">
    <source>
        <dbReference type="Proteomes" id="UP001470230"/>
    </source>
</evidence>
<accession>A0ABR2JUX6</accession>
<sequence length="114" mass="12588">MMKYSKATQTGEFENKLCGCFGDCGSCCYGFCCTPCAIGRAWADVRGEACQCCHIYGGELYIKANIRHARGMEMNYCQDCCVFTCCPICSIVQDLNEIKSIKETNQVADSNEAL</sequence>
<evidence type="ECO:0000313" key="1">
    <source>
        <dbReference type="EMBL" id="KAK8882675.1"/>
    </source>
</evidence>
<dbReference type="Pfam" id="PF04749">
    <property type="entry name" value="PLAC8"/>
    <property type="match status" value="1"/>
</dbReference>
<comment type="caution">
    <text evidence="1">The sequence shown here is derived from an EMBL/GenBank/DDBJ whole genome shotgun (WGS) entry which is preliminary data.</text>
</comment>
<dbReference type="EMBL" id="JAPFFF010000009">
    <property type="protein sequence ID" value="KAK8882675.1"/>
    <property type="molecule type" value="Genomic_DNA"/>
</dbReference>
<evidence type="ECO:0008006" key="3">
    <source>
        <dbReference type="Google" id="ProtNLM"/>
    </source>
</evidence>
<name>A0ABR2JUX6_9EUKA</name>
<dbReference type="PANTHER" id="PTHR15907">
    <property type="entry name" value="DUF614 FAMILY PROTEIN-RELATED"/>
    <property type="match status" value="1"/>
</dbReference>
<gene>
    <name evidence="1" type="ORF">M9Y10_045317</name>
</gene>
<organism evidence="1 2">
    <name type="scientific">Tritrichomonas musculus</name>
    <dbReference type="NCBI Taxonomy" id="1915356"/>
    <lineage>
        <taxon>Eukaryota</taxon>
        <taxon>Metamonada</taxon>
        <taxon>Parabasalia</taxon>
        <taxon>Tritrichomonadida</taxon>
        <taxon>Tritrichomonadidae</taxon>
        <taxon>Tritrichomonas</taxon>
    </lineage>
</organism>
<reference evidence="1 2" key="1">
    <citation type="submission" date="2024-04" db="EMBL/GenBank/DDBJ databases">
        <title>Tritrichomonas musculus Genome.</title>
        <authorList>
            <person name="Alves-Ferreira E."/>
            <person name="Grigg M."/>
            <person name="Lorenzi H."/>
            <person name="Galac M."/>
        </authorList>
    </citation>
    <scope>NUCLEOTIDE SEQUENCE [LARGE SCALE GENOMIC DNA]</scope>
    <source>
        <strain evidence="1 2">EAF2021</strain>
    </source>
</reference>